<comment type="caution">
    <text evidence="2">The sequence shown here is derived from an EMBL/GenBank/DDBJ whole genome shotgun (WGS) entry which is preliminary data.</text>
</comment>
<name>A0A2P8A671_9PEZI</name>
<feature type="region of interest" description="Disordered" evidence="1">
    <location>
        <begin position="55"/>
        <end position="104"/>
    </location>
</feature>
<sequence length="215" mass="23563">MHDAKLAQSRSTSARLLNVDARQEHSAESPLSHSTLPDVSSIEALFIARGQHFRESASDVSERGTPVPNANLADEDRTALAPDGSTDFHVTPLASHENDLPSPPVGTPIGDESQYDTPARQRSLAMDVMQLLRWSPSKEDALDTALSCDRASVTVAPVSTISLPLRLRHGAQSAAVNREQRPTSLDTCRSYMSFRHKGDIDDEREDVSDKENRDH</sequence>
<dbReference type="AlphaFoldDB" id="A0A2P8A671"/>
<evidence type="ECO:0000256" key="1">
    <source>
        <dbReference type="SAM" id="MobiDB-lite"/>
    </source>
</evidence>
<gene>
    <name evidence="2" type="ORF">B9Z65_4840</name>
</gene>
<feature type="region of interest" description="Disordered" evidence="1">
    <location>
        <begin position="194"/>
        <end position="215"/>
    </location>
</feature>
<dbReference type="EMBL" id="NHZQ01000066">
    <property type="protein sequence ID" value="PSK55962.1"/>
    <property type="molecule type" value="Genomic_DNA"/>
</dbReference>
<reference evidence="2 3" key="1">
    <citation type="submission" date="2017-05" db="EMBL/GenBank/DDBJ databases">
        <title>Draft genome sequence of Elsinoe australis.</title>
        <authorList>
            <person name="Cheng Q."/>
        </authorList>
    </citation>
    <scope>NUCLEOTIDE SEQUENCE [LARGE SCALE GENOMIC DNA]</scope>
    <source>
        <strain evidence="2 3">NL1</strain>
    </source>
</reference>
<keyword evidence="3" id="KW-1185">Reference proteome</keyword>
<evidence type="ECO:0000313" key="3">
    <source>
        <dbReference type="Proteomes" id="UP000243723"/>
    </source>
</evidence>
<accession>A0A2P8A671</accession>
<protein>
    <submittedName>
        <fullName evidence="2">Uncharacterized protein</fullName>
    </submittedName>
</protein>
<proteinExistence type="predicted"/>
<dbReference type="Proteomes" id="UP000243723">
    <property type="component" value="Unassembled WGS sequence"/>
</dbReference>
<organism evidence="2 3">
    <name type="scientific">Elsinoe australis</name>
    <dbReference type="NCBI Taxonomy" id="40998"/>
    <lineage>
        <taxon>Eukaryota</taxon>
        <taxon>Fungi</taxon>
        <taxon>Dikarya</taxon>
        <taxon>Ascomycota</taxon>
        <taxon>Pezizomycotina</taxon>
        <taxon>Dothideomycetes</taxon>
        <taxon>Dothideomycetidae</taxon>
        <taxon>Myriangiales</taxon>
        <taxon>Elsinoaceae</taxon>
        <taxon>Elsinoe</taxon>
    </lineage>
</organism>
<evidence type="ECO:0000313" key="2">
    <source>
        <dbReference type="EMBL" id="PSK55962.1"/>
    </source>
</evidence>
<feature type="region of interest" description="Disordered" evidence="1">
    <location>
        <begin position="1"/>
        <end position="35"/>
    </location>
</feature>